<feature type="domain" description="CN hydrolase" evidence="3">
    <location>
        <begin position="1"/>
        <end position="251"/>
    </location>
</feature>
<comment type="similarity">
    <text evidence="1">Belongs to the carbon-nitrogen hydrolase superfamily. NIT1/NIT2 family.</text>
</comment>
<sequence length="271" mass="30116">MKVCLIQMNSRDSLVENLQQAENAVRSAVADTHARLVVLPELFTYLGGTKEGKREAGQVFPESGAYRLLQSLAKEYGVYLHGGSMIERDGDRLYNTTVVFDPKGSEIAKYRKIHLFDVVAPDGAVFRESDVFGRGENIVTYKVDDHIVGCSICYDLRFPELYAELSKAGADIIIAPAAFTLMTGKDHWEILCRSRAMETQTYVLATNQVGTYSENGEPRASYGHSMVVDPWGTVLARAQARTGHIVASLDFDYLNKVRADIPVQRHHVLGQ</sequence>
<protein>
    <submittedName>
        <fullName evidence="4">Carbon-nitrogen hydrolase family protein</fullName>
    </submittedName>
</protein>
<dbReference type="PROSITE" id="PS01227">
    <property type="entry name" value="UPF0012"/>
    <property type="match status" value="1"/>
</dbReference>
<evidence type="ECO:0000256" key="2">
    <source>
        <dbReference type="ARBA" id="ARBA00022801"/>
    </source>
</evidence>
<keyword evidence="5" id="KW-1185">Reference proteome</keyword>
<evidence type="ECO:0000259" key="3">
    <source>
        <dbReference type="PROSITE" id="PS50263"/>
    </source>
</evidence>
<comment type="caution">
    <text evidence="4">The sequence shown here is derived from an EMBL/GenBank/DDBJ whole genome shotgun (WGS) entry which is preliminary data.</text>
</comment>
<evidence type="ECO:0000313" key="5">
    <source>
        <dbReference type="Proteomes" id="UP001595444"/>
    </source>
</evidence>
<dbReference type="InterPro" id="IPR003010">
    <property type="entry name" value="C-N_Hydrolase"/>
</dbReference>
<dbReference type="GO" id="GO:0016787">
    <property type="term" value="F:hydrolase activity"/>
    <property type="evidence" value="ECO:0007669"/>
    <property type="project" value="UniProtKB-KW"/>
</dbReference>
<dbReference type="PANTHER" id="PTHR23088">
    <property type="entry name" value="NITRILASE-RELATED"/>
    <property type="match status" value="1"/>
</dbReference>
<dbReference type="InterPro" id="IPR001110">
    <property type="entry name" value="UPF0012_CS"/>
</dbReference>
<organism evidence="4 5">
    <name type="scientific">Kordiimonas pumila</name>
    <dbReference type="NCBI Taxonomy" id="2161677"/>
    <lineage>
        <taxon>Bacteria</taxon>
        <taxon>Pseudomonadati</taxon>
        <taxon>Pseudomonadota</taxon>
        <taxon>Alphaproteobacteria</taxon>
        <taxon>Kordiimonadales</taxon>
        <taxon>Kordiimonadaceae</taxon>
        <taxon>Kordiimonas</taxon>
    </lineage>
</organism>
<dbReference type="PROSITE" id="PS50263">
    <property type="entry name" value="CN_HYDROLASE"/>
    <property type="match status" value="1"/>
</dbReference>
<proteinExistence type="inferred from homology"/>
<dbReference type="PANTHER" id="PTHR23088:SF27">
    <property type="entry name" value="DEAMINATED GLUTATHIONE AMIDASE"/>
    <property type="match status" value="1"/>
</dbReference>
<name>A0ABV7D4N7_9PROT</name>
<dbReference type="Proteomes" id="UP001595444">
    <property type="component" value="Unassembled WGS sequence"/>
</dbReference>
<reference evidence="5" key="1">
    <citation type="journal article" date="2019" name="Int. J. Syst. Evol. Microbiol.">
        <title>The Global Catalogue of Microorganisms (GCM) 10K type strain sequencing project: providing services to taxonomists for standard genome sequencing and annotation.</title>
        <authorList>
            <consortium name="The Broad Institute Genomics Platform"/>
            <consortium name="The Broad Institute Genome Sequencing Center for Infectious Disease"/>
            <person name="Wu L."/>
            <person name="Ma J."/>
        </authorList>
    </citation>
    <scope>NUCLEOTIDE SEQUENCE [LARGE SCALE GENOMIC DNA]</scope>
    <source>
        <strain evidence="5">KCTC 62164</strain>
    </source>
</reference>
<dbReference type="EMBL" id="JBHRSL010000004">
    <property type="protein sequence ID" value="MFC3051862.1"/>
    <property type="molecule type" value="Genomic_DNA"/>
</dbReference>
<dbReference type="InterPro" id="IPR036526">
    <property type="entry name" value="C-N_Hydrolase_sf"/>
</dbReference>
<dbReference type="Gene3D" id="3.60.110.10">
    <property type="entry name" value="Carbon-nitrogen hydrolase"/>
    <property type="match status" value="1"/>
</dbReference>
<dbReference type="Pfam" id="PF00795">
    <property type="entry name" value="CN_hydrolase"/>
    <property type="match status" value="1"/>
</dbReference>
<dbReference type="SUPFAM" id="SSF56317">
    <property type="entry name" value="Carbon-nitrogen hydrolase"/>
    <property type="match status" value="1"/>
</dbReference>
<gene>
    <name evidence="4" type="ORF">ACFOKA_08095</name>
</gene>
<dbReference type="RefSeq" id="WP_194215324.1">
    <property type="nucleotide sequence ID" value="NZ_CP061205.1"/>
</dbReference>
<accession>A0ABV7D4N7</accession>
<evidence type="ECO:0000256" key="1">
    <source>
        <dbReference type="ARBA" id="ARBA00010613"/>
    </source>
</evidence>
<dbReference type="CDD" id="cd07572">
    <property type="entry name" value="nit"/>
    <property type="match status" value="1"/>
</dbReference>
<keyword evidence="2 4" id="KW-0378">Hydrolase</keyword>
<evidence type="ECO:0000313" key="4">
    <source>
        <dbReference type="EMBL" id="MFC3051862.1"/>
    </source>
</evidence>
<dbReference type="InterPro" id="IPR045254">
    <property type="entry name" value="Nit1/2_C-N_Hydrolase"/>
</dbReference>